<evidence type="ECO:0000313" key="1">
    <source>
        <dbReference type="EMBL" id="JAI23251.1"/>
    </source>
</evidence>
<gene>
    <name evidence="1" type="ORF">c2_g1_i5</name>
</gene>
<dbReference type="EMBL" id="GDHF01029063">
    <property type="protein sequence ID" value="JAI23251.1"/>
    <property type="molecule type" value="Transcribed_RNA"/>
</dbReference>
<reference evidence="1" key="1">
    <citation type="submission" date="2015-06" db="EMBL/GenBank/DDBJ databases">
        <authorList>
            <person name="Hoefler B.C."/>
            <person name="Straight P.D."/>
        </authorList>
    </citation>
    <scope>NUCLEOTIDE SEQUENCE</scope>
</reference>
<organism evidence="1">
    <name type="scientific">Bactrocera latifrons</name>
    <name type="common">Malaysian fruit fly</name>
    <name type="synonym">Chaetodacus latifrons</name>
    <dbReference type="NCBI Taxonomy" id="174628"/>
    <lineage>
        <taxon>Eukaryota</taxon>
        <taxon>Metazoa</taxon>
        <taxon>Ecdysozoa</taxon>
        <taxon>Arthropoda</taxon>
        <taxon>Hexapoda</taxon>
        <taxon>Insecta</taxon>
        <taxon>Pterygota</taxon>
        <taxon>Neoptera</taxon>
        <taxon>Endopterygota</taxon>
        <taxon>Diptera</taxon>
        <taxon>Brachycera</taxon>
        <taxon>Muscomorpha</taxon>
        <taxon>Tephritoidea</taxon>
        <taxon>Tephritidae</taxon>
        <taxon>Bactrocera</taxon>
        <taxon>Bactrocera</taxon>
    </lineage>
</organism>
<name>A0A0K8U9M0_BACLA</name>
<protein>
    <submittedName>
        <fullName evidence="1">Uncharacterized protein</fullName>
    </submittedName>
</protein>
<proteinExistence type="predicted"/>
<sequence length="103" mass="11470">MKNKILKVNIIEESNENDIVLVEAGNENVVFPLEKNCLQTVCKKRRGTKSIITPRLLAALDNAKVSDGMAVHILVAATEALGHCVEELVINRSTIHRMRQQHS</sequence>
<dbReference type="OrthoDB" id="6626714at2759"/>
<dbReference type="AlphaFoldDB" id="A0A0K8U9M0"/>
<accession>A0A0K8U9M0</accession>